<evidence type="ECO:0000313" key="2">
    <source>
        <dbReference type="EMBL" id="RCN52330.1"/>
    </source>
</evidence>
<dbReference type="OrthoDB" id="5894415at2759"/>
<comment type="caution">
    <text evidence="2">The sequence shown here is derived from an EMBL/GenBank/DDBJ whole genome shotgun (WGS) entry which is preliminary data.</text>
</comment>
<evidence type="ECO:0000313" key="3">
    <source>
        <dbReference type="Proteomes" id="UP000252519"/>
    </source>
</evidence>
<feature type="chain" id="PRO_5016719381" description="SCP domain-containing protein" evidence="1">
    <location>
        <begin position="24"/>
        <end position="149"/>
    </location>
</feature>
<dbReference type="Proteomes" id="UP000252519">
    <property type="component" value="Unassembled WGS sequence"/>
</dbReference>
<dbReference type="EMBL" id="JOJR01000007">
    <property type="protein sequence ID" value="RCN52330.1"/>
    <property type="molecule type" value="Genomic_DNA"/>
</dbReference>
<dbReference type="InterPro" id="IPR035109">
    <property type="entry name" value="ASPR"/>
</dbReference>
<keyword evidence="1" id="KW-0732">Signal</keyword>
<sequence>MAVGIQTIFLVVCILLWCSNALSRSPVIELPPKCSEFIGVQMSQDIRIVIYIELIKRLPSAPKYSCDLEEDAVIEILYPNRMRTGIEVGRQELSYRGPSRPTFIKDVMELWSPTLEKMGKLKGVGCVYRAIEEDTATAELACVFQYAFM</sequence>
<evidence type="ECO:0000256" key="1">
    <source>
        <dbReference type="SAM" id="SignalP"/>
    </source>
</evidence>
<organism evidence="2 3">
    <name type="scientific">Ancylostoma caninum</name>
    <name type="common">Dog hookworm</name>
    <dbReference type="NCBI Taxonomy" id="29170"/>
    <lineage>
        <taxon>Eukaryota</taxon>
        <taxon>Metazoa</taxon>
        <taxon>Ecdysozoa</taxon>
        <taxon>Nematoda</taxon>
        <taxon>Chromadorea</taxon>
        <taxon>Rhabditida</taxon>
        <taxon>Rhabditina</taxon>
        <taxon>Rhabditomorpha</taxon>
        <taxon>Strongyloidea</taxon>
        <taxon>Ancylostomatidae</taxon>
        <taxon>Ancylostomatinae</taxon>
        <taxon>Ancylostoma</taxon>
    </lineage>
</organism>
<protein>
    <recommendedName>
        <fullName evidence="4">SCP domain-containing protein</fullName>
    </recommendedName>
</protein>
<feature type="signal peptide" evidence="1">
    <location>
        <begin position="1"/>
        <end position="23"/>
    </location>
</feature>
<evidence type="ECO:0008006" key="4">
    <source>
        <dbReference type="Google" id="ProtNLM"/>
    </source>
</evidence>
<accession>A0A368HAE3</accession>
<dbReference type="Pfam" id="PF17641">
    <property type="entry name" value="ASPRs"/>
    <property type="match status" value="1"/>
</dbReference>
<proteinExistence type="predicted"/>
<keyword evidence="3" id="KW-1185">Reference proteome</keyword>
<reference evidence="2 3" key="1">
    <citation type="submission" date="2014-10" db="EMBL/GenBank/DDBJ databases">
        <title>Draft genome of the hookworm Ancylostoma caninum.</title>
        <authorList>
            <person name="Mitreva M."/>
        </authorList>
    </citation>
    <scope>NUCLEOTIDE SEQUENCE [LARGE SCALE GENOMIC DNA]</scope>
    <source>
        <strain evidence="2 3">Baltimore</strain>
    </source>
</reference>
<gene>
    <name evidence="2" type="ORF">ANCCAN_01372</name>
</gene>
<dbReference type="AlphaFoldDB" id="A0A368HAE3"/>
<name>A0A368HAE3_ANCCA</name>